<keyword evidence="1" id="KW-0812">Transmembrane</keyword>
<sequence length="175" mass="19520">MLTLILYPLLVFTLIGHINASWLAGLLLLAATIKLLWQRSAMAWAVWLCALLITCATVWGGTERTLRYYPVAMNSAMLILFAASLKFPPSIVERIARLREPELPATAIAYTRTVTQVWCLFFIINGSIALATALWASHAVWAAYNGFIAYVLMALLGGCEWLIRQRIRAKHLQSA</sequence>
<keyword evidence="3" id="KW-1185">Reference proteome</keyword>
<feature type="transmembrane region" description="Helical" evidence="1">
    <location>
        <begin position="117"/>
        <end position="136"/>
    </location>
</feature>
<protein>
    <recommendedName>
        <fullName evidence="4">DNA gyrase subunit B</fullName>
    </recommendedName>
</protein>
<comment type="caution">
    <text evidence="2">The sequence shown here is derived from an EMBL/GenBank/DDBJ whole genome shotgun (WGS) entry which is preliminary data.</text>
</comment>
<reference evidence="2 3" key="1">
    <citation type="journal article" date="2015" name="Antonie Van Leeuwenhoek">
        <title>Lampropedia puyangensis sp. nov., isolated from symptomatic bark of Populus ? euramericana canker and emended description of Lampropedia hyalina (Ehrenberg 1832) Lee et al. 2004.</title>
        <authorList>
            <person name="Li Y."/>
            <person name="Wang T."/>
            <person name="Piao C.G."/>
            <person name="Wang L.F."/>
            <person name="Tian G.Z."/>
            <person name="Zhu T.H."/>
            <person name="Guo M.W."/>
        </authorList>
    </citation>
    <scope>NUCLEOTIDE SEQUENCE [LARGE SCALE GENOMIC DNA]</scope>
    <source>
        <strain evidence="2 3">2-bin</strain>
    </source>
</reference>
<feature type="transmembrane region" description="Helical" evidence="1">
    <location>
        <begin position="6"/>
        <end position="29"/>
    </location>
</feature>
<keyword evidence="1" id="KW-1133">Transmembrane helix</keyword>
<dbReference type="OrthoDB" id="8537043at2"/>
<gene>
    <name evidence="2" type="ORF">E9531_07850</name>
</gene>
<organism evidence="2 3">
    <name type="scientific">Lampropedia puyangensis</name>
    <dbReference type="NCBI Taxonomy" id="1330072"/>
    <lineage>
        <taxon>Bacteria</taxon>
        <taxon>Pseudomonadati</taxon>
        <taxon>Pseudomonadota</taxon>
        <taxon>Betaproteobacteria</taxon>
        <taxon>Burkholderiales</taxon>
        <taxon>Comamonadaceae</taxon>
        <taxon>Lampropedia</taxon>
    </lineage>
</organism>
<proteinExistence type="predicted"/>
<dbReference type="AlphaFoldDB" id="A0A4S8F7J0"/>
<evidence type="ECO:0000313" key="3">
    <source>
        <dbReference type="Proteomes" id="UP000308917"/>
    </source>
</evidence>
<evidence type="ECO:0000313" key="2">
    <source>
        <dbReference type="EMBL" id="THU02615.1"/>
    </source>
</evidence>
<dbReference type="Proteomes" id="UP000308917">
    <property type="component" value="Unassembled WGS sequence"/>
</dbReference>
<feature type="transmembrane region" description="Helical" evidence="1">
    <location>
        <begin position="68"/>
        <end position="87"/>
    </location>
</feature>
<evidence type="ECO:0000256" key="1">
    <source>
        <dbReference type="SAM" id="Phobius"/>
    </source>
</evidence>
<keyword evidence="1" id="KW-0472">Membrane</keyword>
<evidence type="ECO:0008006" key="4">
    <source>
        <dbReference type="Google" id="ProtNLM"/>
    </source>
</evidence>
<dbReference type="EMBL" id="STFG01000006">
    <property type="protein sequence ID" value="THU02615.1"/>
    <property type="molecule type" value="Genomic_DNA"/>
</dbReference>
<feature type="transmembrane region" description="Helical" evidence="1">
    <location>
        <begin position="142"/>
        <end position="163"/>
    </location>
</feature>
<name>A0A4S8F7J0_9BURK</name>
<accession>A0A4S8F7J0</accession>
<feature type="transmembrane region" description="Helical" evidence="1">
    <location>
        <begin position="41"/>
        <end position="62"/>
    </location>
</feature>